<dbReference type="Proteomes" id="UP000024635">
    <property type="component" value="Unassembled WGS sequence"/>
</dbReference>
<gene>
    <name evidence="2" type="primary">Acey_s0204.g1890</name>
    <name evidence="2" type="ORF">Y032_0204g1890</name>
</gene>
<comment type="caution">
    <text evidence="2">The sequence shown here is derived from an EMBL/GenBank/DDBJ whole genome shotgun (WGS) entry which is preliminary data.</text>
</comment>
<evidence type="ECO:0000313" key="3">
    <source>
        <dbReference type="Proteomes" id="UP000024635"/>
    </source>
</evidence>
<sequence>MDNANEKILDESEMIFKGAWRSINIVLSIIAITHIACSFWAPLKSTGDEPSLAVFHGDVTLQSIRIASIIVIS</sequence>
<feature type="transmembrane region" description="Helical" evidence="1">
    <location>
        <begin position="21"/>
        <end position="41"/>
    </location>
</feature>
<reference evidence="3" key="1">
    <citation type="journal article" date="2015" name="Nat. Genet.">
        <title>The genome and transcriptome of the zoonotic hookworm Ancylostoma ceylanicum identify infection-specific gene families.</title>
        <authorList>
            <person name="Schwarz E.M."/>
            <person name="Hu Y."/>
            <person name="Antoshechkin I."/>
            <person name="Miller M.M."/>
            <person name="Sternberg P.W."/>
            <person name="Aroian R.V."/>
        </authorList>
    </citation>
    <scope>NUCLEOTIDE SEQUENCE</scope>
    <source>
        <strain evidence="3">HY135</strain>
    </source>
</reference>
<evidence type="ECO:0000256" key="1">
    <source>
        <dbReference type="SAM" id="Phobius"/>
    </source>
</evidence>
<evidence type="ECO:0000313" key="2">
    <source>
        <dbReference type="EMBL" id="EYB91601.1"/>
    </source>
</evidence>
<dbReference type="EMBL" id="JARK01001540">
    <property type="protein sequence ID" value="EYB91601.1"/>
    <property type="molecule type" value="Genomic_DNA"/>
</dbReference>
<keyword evidence="1" id="KW-0472">Membrane</keyword>
<accession>A0A016SMK7</accession>
<keyword evidence="1" id="KW-1133">Transmembrane helix</keyword>
<keyword evidence="3" id="KW-1185">Reference proteome</keyword>
<dbReference type="AlphaFoldDB" id="A0A016SMK7"/>
<protein>
    <submittedName>
        <fullName evidence="2">Uncharacterized protein</fullName>
    </submittedName>
</protein>
<organism evidence="2 3">
    <name type="scientific">Ancylostoma ceylanicum</name>
    <dbReference type="NCBI Taxonomy" id="53326"/>
    <lineage>
        <taxon>Eukaryota</taxon>
        <taxon>Metazoa</taxon>
        <taxon>Ecdysozoa</taxon>
        <taxon>Nematoda</taxon>
        <taxon>Chromadorea</taxon>
        <taxon>Rhabditida</taxon>
        <taxon>Rhabditina</taxon>
        <taxon>Rhabditomorpha</taxon>
        <taxon>Strongyloidea</taxon>
        <taxon>Ancylostomatidae</taxon>
        <taxon>Ancylostomatinae</taxon>
        <taxon>Ancylostoma</taxon>
    </lineage>
</organism>
<name>A0A016SMK7_9BILA</name>
<proteinExistence type="predicted"/>
<keyword evidence="1" id="KW-0812">Transmembrane</keyword>